<dbReference type="EMBL" id="KZ821459">
    <property type="protein sequence ID" value="PYH34637.1"/>
    <property type="molecule type" value="Genomic_DNA"/>
</dbReference>
<dbReference type="RefSeq" id="XP_025480115.1">
    <property type="nucleotide sequence ID" value="XM_025629352.1"/>
</dbReference>
<sequence>MIVYRSHRLISPHIVGEGRQISCYDLLSMTPSKSIGMFIGTTCCSSIMSPTVRYLYVTISILRLAHIVQ</sequence>
<evidence type="ECO:0000313" key="2">
    <source>
        <dbReference type="Proteomes" id="UP000247647"/>
    </source>
</evidence>
<evidence type="ECO:0000313" key="1">
    <source>
        <dbReference type="EMBL" id="PYH34637.1"/>
    </source>
</evidence>
<proteinExistence type="predicted"/>
<dbReference type="Proteomes" id="UP000247647">
    <property type="component" value="Unassembled WGS sequence"/>
</dbReference>
<organism evidence="1 2">
    <name type="scientific">Aspergillus neoniger (strain CBS 115656)</name>
    <dbReference type="NCBI Taxonomy" id="1448310"/>
    <lineage>
        <taxon>Eukaryota</taxon>
        <taxon>Fungi</taxon>
        <taxon>Dikarya</taxon>
        <taxon>Ascomycota</taxon>
        <taxon>Pezizomycotina</taxon>
        <taxon>Eurotiomycetes</taxon>
        <taxon>Eurotiomycetidae</taxon>
        <taxon>Eurotiales</taxon>
        <taxon>Aspergillaceae</taxon>
        <taxon>Aspergillus</taxon>
        <taxon>Aspergillus subgen. Circumdati</taxon>
    </lineage>
</organism>
<name>A0A318YLH7_ASPNB</name>
<protein>
    <submittedName>
        <fullName evidence="1">Uncharacterized protein</fullName>
    </submittedName>
</protein>
<dbReference type="GeneID" id="37131808"/>
<dbReference type="AlphaFoldDB" id="A0A318YLH7"/>
<gene>
    <name evidence="1" type="ORF">BO87DRAFT_52414</name>
</gene>
<dbReference type="OrthoDB" id="10287208at2759"/>
<reference evidence="1" key="1">
    <citation type="submission" date="2016-12" db="EMBL/GenBank/DDBJ databases">
        <title>The genomes of Aspergillus section Nigri reveals drivers in fungal speciation.</title>
        <authorList>
            <consortium name="DOE Joint Genome Institute"/>
            <person name="Vesth T.C."/>
            <person name="Nybo J."/>
            <person name="Theobald S."/>
            <person name="Brandl J."/>
            <person name="Frisvad J.C."/>
            <person name="Nielsen K.F."/>
            <person name="Lyhne E.K."/>
            <person name="Kogle M.E."/>
            <person name="Kuo A."/>
            <person name="Riley R."/>
            <person name="Clum A."/>
            <person name="Nolan M."/>
            <person name="Lipzen A."/>
            <person name="Salamov A."/>
            <person name="Henrissat B."/>
            <person name="Wiebenga A."/>
            <person name="De Vries R.P."/>
            <person name="Grigoriev I.V."/>
            <person name="Mortensen U.H."/>
            <person name="Andersen M.R."/>
            <person name="Baker S.E."/>
        </authorList>
    </citation>
    <scope>NUCLEOTIDE SEQUENCE [LARGE SCALE GENOMIC DNA]</scope>
    <source>
        <strain evidence="1">CBS 115656</strain>
    </source>
</reference>
<keyword evidence="2" id="KW-1185">Reference proteome</keyword>
<accession>A0A318YLH7</accession>